<keyword evidence="1" id="KW-0378">Hydrolase</keyword>
<accession>A0A9X2YU47</accession>
<dbReference type="GO" id="GO:0005829">
    <property type="term" value="C:cytosol"/>
    <property type="evidence" value="ECO:0007669"/>
    <property type="project" value="TreeGrafter"/>
</dbReference>
<dbReference type="AlphaFoldDB" id="A0A9X2YU47"/>
<evidence type="ECO:0000313" key="1">
    <source>
        <dbReference type="EMBL" id="MCV7172602.1"/>
    </source>
</evidence>
<dbReference type="InterPro" id="IPR036412">
    <property type="entry name" value="HAD-like_sf"/>
</dbReference>
<organism evidence="1 2">
    <name type="scientific">[Mycobacterium] manitobense</name>
    <dbReference type="NCBI Taxonomy" id="190147"/>
    <lineage>
        <taxon>Bacteria</taxon>
        <taxon>Bacillati</taxon>
        <taxon>Actinomycetota</taxon>
        <taxon>Actinomycetes</taxon>
        <taxon>Mycobacteriales</taxon>
        <taxon>Mycobacteriaceae</taxon>
        <taxon>Mycolicibacterium</taxon>
    </lineage>
</organism>
<reference evidence="1" key="1">
    <citation type="submission" date="2020-07" db="EMBL/GenBank/DDBJ databases">
        <authorList>
            <person name="Pettersson B.M.F."/>
            <person name="Behra P.R.K."/>
            <person name="Ramesh M."/>
            <person name="Das S."/>
            <person name="Dasgupta S."/>
            <person name="Kirsebom L.A."/>
        </authorList>
    </citation>
    <scope>NUCLEOTIDE SEQUENCE</scope>
    <source>
        <strain evidence="1">DSM 44615</strain>
    </source>
</reference>
<dbReference type="InterPro" id="IPR050155">
    <property type="entry name" value="HAD-like_hydrolase_sf"/>
</dbReference>
<dbReference type="Proteomes" id="UP001140293">
    <property type="component" value="Unassembled WGS sequence"/>
</dbReference>
<dbReference type="GO" id="GO:0006281">
    <property type="term" value="P:DNA repair"/>
    <property type="evidence" value="ECO:0007669"/>
    <property type="project" value="TreeGrafter"/>
</dbReference>
<sequence length="270" mass="28324">MRGCTAVTVRHCTHSWSRPNGQRVFTRRSAHRYLAVRTAAQGVGVPNQTPALAVLDMAGTTVADDGLVIRAFDEAATEVGVPVDGADREYARRYVLDTMGQSKIEVFRALFGAEERAQQANAAFEKTYEHYVDGGVQPITGAAEAISQLRSAGVKVALTTGFSPGTQHRILTALGWEDIADLTIAPGDGVRGRPHPDLVLTALMRAGVDDVAHVAVAGDTASDILSGRRAGAGLVAGVLTGAHDEQALRGAGATHVLRSVADLPSLLLSN</sequence>
<dbReference type="EMBL" id="JACKSJ010000190">
    <property type="protein sequence ID" value="MCV7172602.1"/>
    <property type="molecule type" value="Genomic_DNA"/>
</dbReference>
<proteinExistence type="predicted"/>
<dbReference type="SFLD" id="SFLDS00003">
    <property type="entry name" value="Haloacid_Dehalogenase"/>
    <property type="match status" value="1"/>
</dbReference>
<gene>
    <name evidence="1" type="ORF">H7I41_22030</name>
</gene>
<dbReference type="InterPro" id="IPR023214">
    <property type="entry name" value="HAD_sf"/>
</dbReference>
<dbReference type="Pfam" id="PF00702">
    <property type="entry name" value="Hydrolase"/>
    <property type="match status" value="1"/>
</dbReference>
<keyword evidence="2" id="KW-1185">Reference proteome</keyword>
<dbReference type="PANTHER" id="PTHR43434:SF19">
    <property type="entry name" value="PHOSPHONOACETALDEHYDE HYDROLASE"/>
    <property type="match status" value="1"/>
</dbReference>
<dbReference type="SFLD" id="SFLDG01129">
    <property type="entry name" value="C1.5:_HAD__Beta-PGM__Phosphata"/>
    <property type="match status" value="1"/>
</dbReference>
<dbReference type="PANTHER" id="PTHR43434">
    <property type="entry name" value="PHOSPHOGLYCOLATE PHOSPHATASE"/>
    <property type="match status" value="1"/>
</dbReference>
<name>A0A9X2YU47_9MYCO</name>
<dbReference type="Gene3D" id="3.40.50.1000">
    <property type="entry name" value="HAD superfamily/HAD-like"/>
    <property type="match status" value="1"/>
</dbReference>
<dbReference type="SUPFAM" id="SSF56784">
    <property type="entry name" value="HAD-like"/>
    <property type="match status" value="1"/>
</dbReference>
<comment type="caution">
    <text evidence="1">The sequence shown here is derived from an EMBL/GenBank/DDBJ whole genome shotgun (WGS) entry which is preliminary data.</text>
</comment>
<dbReference type="GO" id="GO:0008967">
    <property type="term" value="F:phosphoglycolate phosphatase activity"/>
    <property type="evidence" value="ECO:0007669"/>
    <property type="project" value="TreeGrafter"/>
</dbReference>
<evidence type="ECO:0000313" key="2">
    <source>
        <dbReference type="Proteomes" id="UP001140293"/>
    </source>
</evidence>
<dbReference type="NCBIfam" id="TIGR03351">
    <property type="entry name" value="PhnX-like"/>
    <property type="match status" value="1"/>
</dbReference>
<reference evidence="1" key="2">
    <citation type="journal article" date="2022" name="BMC Genomics">
        <title>Comparative genome analysis of mycobacteria focusing on tRNA and non-coding RNA.</title>
        <authorList>
            <person name="Behra P.R.K."/>
            <person name="Pettersson B.M.F."/>
            <person name="Ramesh M."/>
            <person name="Das S."/>
            <person name="Dasgupta S."/>
            <person name="Kirsebom L.A."/>
        </authorList>
    </citation>
    <scope>NUCLEOTIDE SEQUENCE</scope>
    <source>
        <strain evidence="1">DSM 44615</strain>
    </source>
</reference>
<dbReference type="InterPro" id="IPR022468">
    <property type="entry name" value="PhnX-like"/>
</dbReference>
<protein>
    <submittedName>
        <fullName evidence="1">Phosphonatase-like hydrolase</fullName>
    </submittedName>
</protein>